<organism evidence="1 2">
    <name type="scientific">Steccherinum ochraceum</name>
    <dbReference type="NCBI Taxonomy" id="92696"/>
    <lineage>
        <taxon>Eukaryota</taxon>
        <taxon>Fungi</taxon>
        <taxon>Dikarya</taxon>
        <taxon>Basidiomycota</taxon>
        <taxon>Agaricomycotina</taxon>
        <taxon>Agaricomycetes</taxon>
        <taxon>Polyporales</taxon>
        <taxon>Steccherinaceae</taxon>
        <taxon>Steccherinum</taxon>
    </lineage>
</organism>
<evidence type="ECO:0008006" key="3">
    <source>
        <dbReference type="Google" id="ProtNLM"/>
    </source>
</evidence>
<evidence type="ECO:0000313" key="1">
    <source>
        <dbReference type="EMBL" id="TCD66393.1"/>
    </source>
</evidence>
<keyword evidence="2" id="KW-1185">Reference proteome</keyword>
<name>A0A4R0RHX2_9APHY</name>
<dbReference type="OrthoDB" id="3265815at2759"/>
<protein>
    <recommendedName>
        <fullName evidence="3">BTB domain-containing protein</fullName>
    </recommendedName>
</protein>
<dbReference type="EMBL" id="RWJN01000136">
    <property type="protein sequence ID" value="TCD66393.1"/>
    <property type="molecule type" value="Genomic_DNA"/>
</dbReference>
<gene>
    <name evidence="1" type="ORF">EIP91_001384</name>
</gene>
<sequence length="342" mass="37761">MDDSDDNTQELLADLEAVALMHGFSLEDSPVPSGQHEPSIADVPLTAIPVGTLLQEEASPPLPLQTPKPTYSVSTTFHSNSKNHDTVFVSLDLVSFYVDSSVLLSASQNAFNRLLSPEAVQAATESPYVVPIPEHSVLFNVVLHAIHQMSLDHKPPLDTLLEAIPALKRYGIREDHFIALSTPLFINILAETPRNPISVYLAAAEHKLEHLAVASSAHLHSFELSTLTDEMANRMGPRYLQRLFRLHMERTAYLKRLLLVAPTSHEDTLRCGFVEQKTLERAWALAAASLVWEVKPDTPAGVLRSTLGSLEAQLECDECKASLNTRVRQIVLDWLTNAKSTI</sequence>
<dbReference type="Proteomes" id="UP000292702">
    <property type="component" value="Unassembled WGS sequence"/>
</dbReference>
<evidence type="ECO:0000313" key="2">
    <source>
        <dbReference type="Proteomes" id="UP000292702"/>
    </source>
</evidence>
<comment type="caution">
    <text evidence="1">The sequence shown here is derived from an EMBL/GenBank/DDBJ whole genome shotgun (WGS) entry which is preliminary data.</text>
</comment>
<accession>A0A4R0RHX2</accession>
<reference evidence="1 2" key="1">
    <citation type="submission" date="2018-11" db="EMBL/GenBank/DDBJ databases">
        <title>Genome assembly of Steccherinum ochraceum LE-BIN_3174, the white-rot fungus of the Steccherinaceae family (The Residual Polyporoid clade, Polyporales, Basidiomycota).</title>
        <authorList>
            <person name="Fedorova T.V."/>
            <person name="Glazunova O.A."/>
            <person name="Landesman E.O."/>
            <person name="Moiseenko K.V."/>
            <person name="Psurtseva N.V."/>
            <person name="Savinova O.S."/>
            <person name="Shakhova N.V."/>
            <person name="Tyazhelova T.V."/>
            <person name="Vasina D.V."/>
        </authorList>
    </citation>
    <scope>NUCLEOTIDE SEQUENCE [LARGE SCALE GENOMIC DNA]</scope>
    <source>
        <strain evidence="1 2">LE-BIN_3174</strain>
    </source>
</reference>
<proteinExistence type="predicted"/>
<dbReference type="STRING" id="92696.A0A4R0RHX2"/>
<dbReference type="AlphaFoldDB" id="A0A4R0RHX2"/>